<dbReference type="Gene3D" id="3.40.50.11180">
    <property type="match status" value="1"/>
</dbReference>
<proteinExistence type="predicted"/>
<evidence type="ECO:0000256" key="1">
    <source>
        <dbReference type="SAM" id="MobiDB-lite"/>
    </source>
</evidence>
<evidence type="ECO:0000313" key="3">
    <source>
        <dbReference type="Proteomes" id="UP000078316"/>
    </source>
</evidence>
<organism evidence="2 3">
    <name type="scientific">Methylobacterium platani</name>
    <dbReference type="NCBI Taxonomy" id="427683"/>
    <lineage>
        <taxon>Bacteria</taxon>
        <taxon>Pseudomonadati</taxon>
        <taxon>Pseudomonadota</taxon>
        <taxon>Alphaproteobacteria</taxon>
        <taxon>Hyphomicrobiales</taxon>
        <taxon>Methylobacteriaceae</taxon>
        <taxon>Methylobacterium</taxon>
    </lineage>
</organism>
<reference evidence="2 3" key="1">
    <citation type="submission" date="2016-04" db="EMBL/GenBank/DDBJ databases">
        <authorList>
            <person name="Evans L.H."/>
            <person name="Alamgir A."/>
            <person name="Owens N."/>
            <person name="Weber N.D."/>
            <person name="Virtaneva K."/>
            <person name="Barbian K."/>
            <person name="Babar A."/>
            <person name="Rosenke K."/>
        </authorList>
    </citation>
    <scope>NUCLEOTIDE SEQUENCE [LARGE SCALE GENOMIC DNA]</scope>
    <source>
        <strain evidence="2 3">PMB02</strain>
    </source>
</reference>
<feature type="compositionally biased region" description="Low complexity" evidence="1">
    <location>
        <begin position="101"/>
        <end position="114"/>
    </location>
</feature>
<dbReference type="Proteomes" id="UP000078316">
    <property type="component" value="Unassembled WGS sequence"/>
</dbReference>
<evidence type="ECO:0000313" key="2">
    <source>
        <dbReference type="EMBL" id="OAS19407.1"/>
    </source>
</evidence>
<gene>
    <name evidence="2" type="ORF">A5481_24805</name>
</gene>
<comment type="caution">
    <text evidence="2">The sequence shown here is derived from an EMBL/GenBank/DDBJ whole genome shotgun (WGS) entry which is preliminary data.</text>
</comment>
<dbReference type="AlphaFoldDB" id="A0A179S1F1"/>
<name>A0A179S1F1_9HYPH</name>
<dbReference type="EMBL" id="LWHQ01000051">
    <property type="protein sequence ID" value="OAS19407.1"/>
    <property type="molecule type" value="Genomic_DNA"/>
</dbReference>
<sequence>MILDPGSPVRLRPFTGQEHQLPTLYGRLVTVLDYVPEARLVVEAGAEARADAFFEQIAEGEASEVGQRGKAVPLYLTPAEWRKTAKARAVAQANAEERASAGRARPSRPTCASG</sequence>
<dbReference type="STRING" id="427683.A5481_24805"/>
<protein>
    <submittedName>
        <fullName evidence="2">Uncharacterized protein</fullName>
    </submittedName>
</protein>
<feature type="region of interest" description="Disordered" evidence="1">
    <location>
        <begin position="92"/>
        <end position="114"/>
    </location>
</feature>
<accession>A0A179S1F1</accession>